<dbReference type="PANTHER" id="PTHR42788">
    <property type="entry name" value="TAURINE IMPORT ATP-BINDING PROTEIN-RELATED"/>
    <property type="match status" value="1"/>
</dbReference>
<gene>
    <name evidence="6" type="ORF">BDE40_0658</name>
</gene>
<dbReference type="InterPro" id="IPR050166">
    <property type="entry name" value="ABC_transporter_ATP-bind"/>
</dbReference>
<keyword evidence="4 6" id="KW-0067">ATP-binding</keyword>
<keyword evidence="2" id="KW-0813">Transport</keyword>
<evidence type="ECO:0000256" key="1">
    <source>
        <dbReference type="ARBA" id="ARBA00005417"/>
    </source>
</evidence>
<dbReference type="InterPro" id="IPR003593">
    <property type="entry name" value="AAA+_ATPase"/>
</dbReference>
<dbReference type="InterPro" id="IPR003439">
    <property type="entry name" value="ABC_transporter-like_ATP-bd"/>
</dbReference>
<evidence type="ECO:0000313" key="6">
    <source>
        <dbReference type="EMBL" id="TDT77371.1"/>
    </source>
</evidence>
<dbReference type="Proteomes" id="UP000294563">
    <property type="component" value="Unassembled WGS sequence"/>
</dbReference>
<dbReference type="GO" id="GO:0005524">
    <property type="term" value="F:ATP binding"/>
    <property type="evidence" value="ECO:0007669"/>
    <property type="project" value="UniProtKB-KW"/>
</dbReference>
<organism evidence="6 7">
    <name type="scientific">Litoreibacter halocynthiae</name>
    <dbReference type="NCBI Taxonomy" id="1242689"/>
    <lineage>
        <taxon>Bacteria</taxon>
        <taxon>Pseudomonadati</taxon>
        <taxon>Pseudomonadota</taxon>
        <taxon>Alphaproteobacteria</taxon>
        <taxon>Rhodobacterales</taxon>
        <taxon>Roseobacteraceae</taxon>
        <taxon>Litoreibacter</taxon>
    </lineage>
</organism>
<dbReference type="InterPro" id="IPR027417">
    <property type="entry name" value="P-loop_NTPase"/>
</dbReference>
<evidence type="ECO:0000256" key="3">
    <source>
        <dbReference type="ARBA" id="ARBA00022741"/>
    </source>
</evidence>
<dbReference type="SUPFAM" id="SSF52540">
    <property type="entry name" value="P-loop containing nucleoside triphosphate hydrolases"/>
    <property type="match status" value="1"/>
</dbReference>
<dbReference type="InterPro" id="IPR017871">
    <property type="entry name" value="ABC_transporter-like_CS"/>
</dbReference>
<dbReference type="PROSITE" id="PS00211">
    <property type="entry name" value="ABC_TRANSPORTER_1"/>
    <property type="match status" value="1"/>
</dbReference>
<dbReference type="SMART" id="SM00382">
    <property type="entry name" value="AAA"/>
    <property type="match status" value="1"/>
</dbReference>
<evidence type="ECO:0000313" key="7">
    <source>
        <dbReference type="Proteomes" id="UP000294563"/>
    </source>
</evidence>
<keyword evidence="7" id="KW-1185">Reference proteome</keyword>
<sequence length="235" mass="25109">MLRAVTSNTTSGPDTTRPVLKLQITSLDFGGLPILGELSLQVKRGETLALVGPSGIGKTSLLRIISGLERDYRGQCHVEGVVAMVFQEPTVLPWRSLRDNICIASGVSVTEADQALADVGLAGREDDFPSQLSLGQQRRLSLARAFAVKPDLLLMDEPFVSLDPELVAEMMELFATLRAAHQVTTILVTHVAKEARKLAGRIVTLGGTPAKVISDVQNKGAYFQLSASGVTSSKS</sequence>
<dbReference type="EMBL" id="SOBH01000001">
    <property type="protein sequence ID" value="TDT77371.1"/>
    <property type="molecule type" value="Genomic_DNA"/>
</dbReference>
<dbReference type="GO" id="GO:0016887">
    <property type="term" value="F:ATP hydrolysis activity"/>
    <property type="evidence" value="ECO:0007669"/>
    <property type="project" value="InterPro"/>
</dbReference>
<accession>A0A4R7LS90</accession>
<dbReference type="PROSITE" id="PS50893">
    <property type="entry name" value="ABC_TRANSPORTER_2"/>
    <property type="match status" value="1"/>
</dbReference>
<keyword evidence="3" id="KW-0547">Nucleotide-binding</keyword>
<protein>
    <submittedName>
        <fullName evidence="6">NitT/TauT family transport system ATP-binding protein</fullName>
    </submittedName>
</protein>
<proteinExistence type="inferred from homology"/>
<reference evidence="6 7" key="1">
    <citation type="submission" date="2019-03" db="EMBL/GenBank/DDBJ databases">
        <title>Genomic Encyclopedia of Archaeal and Bacterial Type Strains, Phase II (KMG-II): from individual species to whole genera.</title>
        <authorList>
            <person name="Goeker M."/>
        </authorList>
    </citation>
    <scope>NUCLEOTIDE SEQUENCE [LARGE SCALE GENOMIC DNA]</scope>
    <source>
        <strain evidence="6 7">DSM 29467</strain>
    </source>
</reference>
<comment type="caution">
    <text evidence="6">The sequence shown here is derived from an EMBL/GenBank/DDBJ whole genome shotgun (WGS) entry which is preliminary data.</text>
</comment>
<evidence type="ECO:0000259" key="5">
    <source>
        <dbReference type="PROSITE" id="PS50893"/>
    </source>
</evidence>
<dbReference type="AlphaFoldDB" id="A0A4R7LS90"/>
<dbReference type="PANTHER" id="PTHR42788:SF19">
    <property type="entry name" value="ALIPHATIC SULFONATES IMPORT ATP-BINDING PROTEIN SSUB 2"/>
    <property type="match status" value="1"/>
</dbReference>
<evidence type="ECO:0000256" key="2">
    <source>
        <dbReference type="ARBA" id="ARBA00022448"/>
    </source>
</evidence>
<comment type="similarity">
    <text evidence="1">Belongs to the ABC transporter superfamily.</text>
</comment>
<name>A0A4R7LS90_9RHOB</name>
<feature type="domain" description="ABC transporter" evidence="5">
    <location>
        <begin position="20"/>
        <end position="232"/>
    </location>
</feature>
<dbReference type="Gene3D" id="3.40.50.300">
    <property type="entry name" value="P-loop containing nucleotide triphosphate hydrolases"/>
    <property type="match status" value="1"/>
</dbReference>
<dbReference type="Pfam" id="PF00005">
    <property type="entry name" value="ABC_tran"/>
    <property type="match status" value="1"/>
</dbReference>
<evidence type="ECO:0000256" key="4">
    <source>
        <dbReference type="ARBA" id="ARBA00022840"/>
    </source>
</evidence>